<name>A0ABV1GY59_9BACT</name>
<accession>A0ABV1GY59</accession>
<gene>
    <name evidence="2" type="ORF">WMO46_10360</name>
</gene>
<keyword evidence="3" id="KW-1185">Reference proteome</keyword>
<keyword evidence="1" id="KW-0732">Signal</keyword>
<dbReference type="EMBL" id="JBBMFL010000011">
    <property type="protein sequence ID" value="MEQ2545344.1"/>
    <property type="molecule type" value="Genomic_DNA"/>
</dbReference>
<evidence type="ECO:0000256" key="1">
    <source>
        <dbReference type="SAM" id="SignalP"/>
    </source>
</evidence>
<dbReference type="SUPFAM" id="SSF75005">
    <property type="entry name" value="Arabinanase/levansucrase/invertase"/>
    <property type="match status" value="1"/>
</dbReference>
<keyword evidence="2" id="KW-0378">Hydrolase</keyword>
<evidence type="ECO:0000313" key="3">
    <source>
        <dbReference type="Proteomes" id="UP001460202"/>
    </source>
</evidence>
<dbReference type="InterPro" id="IPR023296">
    <property type="entry name" value="Glyco_hydro_beta-prop_sf"/>
</dbReference>
<dbReference type="Proteomes" id="UP001460202">
    <property type="component" value="Unassembled WGS sequence"/>
</dbReference>
<proteinExistence type="predicted"/>
<dbReference type="Gene3D" id="2.115.10.20">
    <property type="entry name" value="Glycosyl hydrolase domain, family 43"/>
    <property type="match status" value="2"/>
</dbReference>
<sequence length="343" mass="38553">MKKNAILLACSLFVIFAASAGNPKSKPSVPAPIYMDNNYHGPADPEVVWNPVTKEYMIFYTGRRPFLDQSSYVGTPVGVAVSKDMIHWKHAGYCSFDGAGGEPDSEITYWAPGVIIEGDTAHMYVTVKLDSTPVWGGPSNIVHYTAPATDMISGWKRQSAVVTTPISIDATVIRNGDGYEMWYRDRPTEETGGLYHAHSKNLYDWELLGLAKGDINRVDVTGHTYQEGAFAFYWKGWFWIIADPHKGLAVYRSKDAVNWEYQGIIMYEPGKRFADNTRARHPSVLIKDNRAFIVYHVQPFLGYNPGTHEAGDEIYQKISFLQMAELNCENGKLTCNRDKTIYP</sequence>
<feature type="chain" id="PRO_5046671023" evidence="1">
    <location>
        <begin position="21"/>
        <end position="343"/>
    </location>
</feature>
<protein>
    <submittedName>
        <fullName evidence="2">Glycosyl hydrolase family 43</fullName>
    </submittedName>
</protein>
<feature type="signal peptide" evidence="1">
    <location>
        <begin position="1"/>
        <end position="20"/>
    </location>
</feature>
<comment type="caution">
    <text evidence="2">The sequence shown here is derived from an EMBL/GenBank/DDBJ whole genome shotgun (WGS) entry which is preliminary data.</text>
</comment>
<dbReference type="RefSeq" id="WP_278966522.1">
    <property type="nucleotide sequence ID" value="NZ_JBBMFL010000011.1"/>
</dbReference>
<reference evidence="2 3" key="1">
    <citation type="submission" date="2024-03" db="EMBL/GenBank/DDBJ databases">
        <title>Human intestinal bacterial collection.</title>
        <authorList>
            <person name="Pauvert C."/>
            <person name="Hitch T.C.A."/>
            <person name="Clavel T."/>
        </authorList>
    </citation>
    <scope>NUCLEOTIDE SEQUENCE [LARGE SCALE GENOMIC DNA]</scope>
    <source>
        <strain evidence="2 3">CLA-KB-H122</strain>
    </source>
</reference>
<dbReference type="GO" id="GO:0016787">
    <property type="term" value="F:hydrolase activity"/>
    <property type="evidence" value="ECO:0007669"/>
    <property type="project" value="UniProtKB-KW"/>
</dbReference>
<organism evidence="2 3">
    <name type="scientific">Alistipes intestinihominis</name>
    <dbReference type="NCBI Taxonomy" id="3133172"/>
    <lineage>
        <taxon>Bacteria</taxon>
        <taxon>Pseudomonadati</taxon>
        <taxon>Bacteroidota</taxon>
        <taxon>Bacteroidia</taxon>
        <taxon>Bacteroidales</taxon>
        <taxon>Rikenellaceae</taxon>
        <taxon>Alistipes</taxon>
    </lineage>
</organism>
<evidence type="ECO:0000313" key="2">
    <source>
        <dbReference type="EMBL" id="MEQ2545344.1"/>
    </source>
</evidence>